<evidence type="ECO:0000256" key="10">
    <source>
        <dbReference type="ARBA" id="ARBA00022898"/>
    </source>
</evidence>
<dbReference type="InterPro" id="IPR015422">
    <property type="entry name" value="PyrdxlP-dep_Trfase_small"/>
</dbReference>
<dbReference type="PANTHER" id="PTHR21152">
    <property type="entry name" value="AMINOTRANSFERASE CLASS V"/>
    <property type="match status" value="1"/>
</dbReference>
<keyword evidence="8" id="KW-0028">Amino-acid biosynthesis</keyword>
<gene>
    <name evidence="17" type="ORF">HLB09_12945</name>
</gene>
<dbReference type="GO" id="GO:0008453">
    <property type="term" value="F:alanine-glyoxylate transaminase activity"/>
    <property type="evidence" value="ECO:0007669"/>
    <property type="project" value="TreeGrafter"/>
</dbReference>
<accession>A0A849BL17</accession>
<organism evidence="17 18">
    <name type="scientific">Pseudokineococcus marinus</name>
    <dbReference type="NCBI Taxonomy" id="351215"/>
    <lineage>
        <taxon>Bacteria</taxon>
        <taxon>Bacillati</taxon>
        <taxon>Actinomycetota</taxon>
        <taxon>Actinomycetes</taxon>
        <taxon>Kineosporiales</taxon>
        <taxon>Kineosporiaceae</taxon>
        <taxon>Pseudokineococcus</taxon>
    </lineage>
</organism>
<comment type="function">
    <text evidence="2">Catalyzes the reversible conversion of 3-phosphohydroxypyruvate to phosphoserine and of 3-hydroxy-2-oxo-4-phosphonooxybutanoate to phosphohydroxythreonine.</text>
</comment>
<keyword evidence="6" id="KW-0963">Cytoplasm</keyword>
<evidence type="ECO:0000256" key="5">
    <source>
        <dbReference type="ARBA" id="ARBA00013030"/>
    </source>
</evidence>
<dbReference type="GO" id="GO:0006564">
    <property type="term" value="P:L-serine biosynthetic process"/>
    <property type="evidence" value="ECO:0007669"/>
    <property type="project" value="UniProtKB-KW"/>
</dbReference>
<evidence type="ECO:0000256" key="1">
    <source>
        <dbReference type="ARBA" id="ARBA00001933"/>
    </source>
</evidence>
<evidence type="ECO:0000256" key="2">
    <source>
        <dbReference type="ARBA" id="ARBA00003483"/>
    </source>
</evidence>
<dbReference type="NCBIfam" id="TIGR01366">
    <property type="entry name" value="serC_3"/>
    <property type="match status" value="1"/>
</dbReference>
<dbReference type="InterPro" id="IPR015421">
    <property type="entry name" value="PyrdxlP-dep_Trfase_major"/>
</dbReference>
<evidence type="ECO:0000256" key="14">
    <source>
        <dbReference type="ARBA" id="ARBA00047630"/>
    </source>
</evidence>
<evidence type="ECO:0000256" key="8">
    <source>
        <dbReference type="ARBA" id="ARBA00022605"/>
    </source>
</evidence>
<evidence type="ECO:0000256" key="9">
    <source>
        <dbReference type="ARBA" id="ARBA00022679"/>
    </source>
</evidence>
<dbReference type="GO" id="GO:0019265">
    <property type="term" value="P:glycine biosynthetic process, by transamination of glyoxylate"/>
    <property type="evidence" value="ECO:0007669"/>
    <property type="project" value="TreeGrafter"/>
</dbReference>
<dbReference type="AlphaFoldDB" id="A0A849BL17"/>
<evidence type="ECO:0000256" key="4">
    <source>
        <dbReference type="ARBA" id="ARBA00006904"/>
    </source>
</evidence>
<reference evidence="17 18" key="1">
    <citation type="submission" date="2020-05" db="EMBL/GenBank/DDBJ databases">
        <title>MicrobeNet Type strains.</title>
        <authorList>
            <person name="Nicholson A.C."/>
        </authorList>
    </citation>
    <scope>NUCLEOTIDE SEQUENCE [LARGE SCALE GENOMIC DNA]</scope>
    <source>
        <strain evidence="17 18">JCM 14547</strain>
    </source>
</reference>
<comment type="catalytic activity">
    <reaction evidence="14">
        <text>4-(phosphooxy)-L-threonine + 2-oxoglutarate = (R)-3-hydroxy-2-oxo-4-phosphooxybutanoate + L-glutamate</text>
        <dbReference type="Rhea" id="RHEA:16573"/>
        <dbReference type="ChEBI" id="CHEBI:16810"/>
        <dbReference type="ChEBI" id="CHEBI:29985"/>
        <dbReference type="ChEBI" id="CHEBI:58452"/>
        <dbReference type="ChEBI" id="CHEBI:58538"/>
        <dbReference type="EC" id="2.6.1.52"/>
    </reaction>
</comment>
<dbReference type="SUPFAM" id="SSF53383">
    <property type="entry name" value="PLP-dependent transferases"/>
    <property type="match status" value="1"/>
</dbReference>
<evidence type="ECO:0000256" key="11">
    <source>
        <dbReference type="ARBA" id="ARBA00023096"/>
    </source>
</evidence>
<dbReference type="EC" id="2.6.1.52" evidence="5"/>
<dbReference type="InterPro" id="IPR015424">
    <property type="entry name" value="PyrdxlP-dep_Trfase"/>
</dbReference>
<keyword evidence="9 17" id="KW-0808">Transferase</keyword>
<dbReference type="InterPro" id="IPR006272">
    <property type="entry name" value="Pser_aminoTfrase_mycobac"/>
</dbReference>
<feature type="domain" description="Aminotransferase class V" evidence="16">
    <location>
        <begin position="51"/>
        <end position="342"/>
    </location>
</feature>
<evidence type="ECO:0000256" key="7">
    <source>
        <dbReference type="ARBA" id="ARBA00022576"/>
    </source>
</evidence>
<dbReference type="UniPathway" id="UPA00135">
    <property type="reaction ID" value="UER00197"/>
</dbReference>
<keyword evidence="12" id="KW-0718">Serine biosynthesis</keyword>
<comment type="pathway">
    <text evidence="3">Amino-acid biosynthesis; L-serine biosynthesis; L-serine from 3-phospho-D-glycerate: step 2/3.</text>
</comment>
<evidence type="ECO:0000313" key="17">
    <source>
        <dbReference type="EMBL" id="NNH23979.1"/>
    </source>
</evidence>
<dbReference type="Gene3D" id="3.40.640.10">
    <property type="entry name" value="Type I PLP-dependent aspartate aminotransferase-like (Major domain)"/>
    <property type="match status" value="1"/>
</dbReference>
<evidence type="ECO:0000256" key="6">
    <source>
        <dbReference type="ARBA" id="ARBA00022490"/>
    </source>
</evidence>
<dbReference type="InterPro" id="IPR022278">
    <property type="entry name" value="Pser_aminoTfrase"/>
</dbReference>
<comment type="catalytic activity">
    <reaction evidence="15">
        <text>O-phospho-L-serine + 2-oxoglutarate = 3-phosphooxypyruvate + L-glutamate</text>
        <dbReference type="Rhea" id="RHEA:14329"/>
        <dbReference type="ChEBI" id="CHEBI:16810"/>
        <dbReference type="ChEBI" id="CHEBI:18110"/>
        <dbReference type="ChEBI" id="CHEBI:29985"/>
        <dbReference type="ChEBI" id="CHEBI:57524"/>
        <dbReference type="EC" id="2.6.1.52"/>
    </reaction>
</comment>
<dbReference type="Pfam" id="PF00266">
    <property type="entry name" value="Aminotran_5"/>
    <property type="match status" value="1"/>
</dbReference>
<dbReference type="PANTHER" id="PTHR21152:SF40">
    <property type="entry name" value="ALANINE--GLYOXYLATE AMINOTRANSFERASE"/>
    <property type="match status" value="1"/>
</dbReference>
<evidence type="ECO:0000259" key="16">
    <source>
        <dbReference type="Pfam" id="PF00266"/>
    </source>
</evidence>
<evidence type="ECO:0000256" key="13">
    <source>
        <dbReference type="ARBA" id="ARBA00031421"/>
    </source>
</evidence>
<dbReference type="GO" id="GO:0004760">
    <property type="term" value="F:L-serine-pyruvate transaminase activity"/>
    <property type="evidence" value="ECO:0007669"/>
    <property type="project" value="TreeGrafter"/>
</dbReference>
<proteinExistence type="inferred from homology"/>
<comment type="similarity">
    <text evidence="4">Belongs to the class-V pyridoxal-phosphate-dependent aminotransferase family. SerC subfamily.</text>
</comment>
<name>A0A849BL17_9ACTN</name>
<dbReference type="GO" id="GO:0004648">
    <property type="term" value="F:O-phospho-L-serine:2-oxoglutarate aminotransferase activity"/>
    <property type="evidence" value="ECO:0007669"/>
    <property type="project" value="UniProtKB-EC"/>
</dbReference>
<comment type="caution">
    <text evidence="17">The sequence shown here is derived from an EMBL/GenBank/DDBJ whole genome shotgun (WGS) entry which is preliminary data.</text>
</comment>
<keyword evidence="10" id="KW-0663">Pyridoxal phosphate</keyword>
<dbReference type="Proteomes" id="UP000555552">
    <property type="component" value="Unassembled WGS sequence"/>
</dbReference>
<evidence type="ECO:0000256" key="12">
    <source>
        <dbReference type="ARBA" id="ARBA00023299"/>
    </source>
</evidence>
<dbReference type="Gene3D" id="3.90.1150.10">
    <property type="entry name" value="Aspartate Aminotransferase, domain 1"/>
    <property type="match status" value="1"/>
</dbReference>
<evidence type="ECO:0000256" key="15">
    <source>
        <dbReference type="ARBA" id="ARBA00049007"/>
    </source>
</evidence>
<dbReference type="PIRSF" id="PIRSF000525">
    <property type="entry name" value="SerC"/>
    <property type="match status" value="1"/>
</dbReference>
<evidence type="ECO:0000256" key="3">
    <source>
        <dbReference type="ARBA" id="ARBA00005099"/>
    </source>
</evidence>
<dbReference type="RefSeq" id="WP_171203760.1">
    <property type="nucleotide sequence ID" value="NZ_BAAANP010000016.1"/>
</dbReference>
<keyword evidence="18" id="KW-1185">Reference proteome</keyword>
<sequence length="384" mass="39970">MPAVTTPADVRAPDLRIPAELLPADGRFGSGPSKVRPAQVSALTGIARTVVGTSHRQAPVKDLVRRAREGLAALLGAPDGYEVVLGNGGSTLFWDVLTVGLVRERAQACVYGEFTAKLAAALAAAPFLAEPDVVRAPHGSLAVPQARAGVDTYAYAHNETSTGVVAPVVRPEGADADALVVVDATSAAGGVPVDLAETDVYYLAPQKALASDGGLWLAVCSPAALARAEEVAALGRWTPASLSFPLTLEASRKEQTLNTPAVVTLALLVDQLEWLLEQGGLAWAAERTAASSGHLYAWAQAREWARPFVADPAHRSPVVGTVDVLAPVDATAVRAVLRANGVVDVDPYRALGPDQLRVGMFPAVEPADVEALTACVDWVVEQLS</sequence>
<keyword evidence="7 17" id="KW-0032">Aminotransferase</keyword>
<dbReference type="InterPro" id="IPR000192">
    <property type="entry name" value="Aminotrans_V_dom"/>
</dbReference>
<protein>
    <recommendedName>
        <fullName evidence="5">phosphoserine transaminase</fullName>
        <ecNumber evidence="5">2.6.1.52</ecNumber>
    </recommendedName>
    <alternativeName>
        <fullName evidence="13">Phosphohydroxythreonine aminotransferase</fullName>
    </alternativeName>
</protein>
<dbReference type="EMBL" id="JABEMA010000233">
    <property type="protein sequence ID" value="NNH23979.1"/>
    <property type="molecule type" value="Genomic_DNA"/>
</dbReference>
<evidence type="ECO:0000313" key="18">
    <source>
        <dbReference type="Proteomes" id="UP000555552"/>
    </source>
</evidence>
<keyword evidence="11" id="KW-0664">Pyridoxine biosynthesis</keyword>
<comment type="cofactor">
    <cofactor evidence="1">
        <name>pyridoxal 5'-phosphate</name>
        <dbReference type="ChEBI" id="CHEBI:597326"/>
    </cofactor>
</comment>
<dbReference type="GO" id="GO:0008615">
    <property type="term" value="P:pyridoxine biosynthetic process"/>
    <property type="evidence" value="ECO:0007669"/>
    <property type="project" value="UniProtKB-KW"/>
</dbReference>